<dbReference type="GO" id="GO:0005737">
    <property type="term" value="C:cytoplasm"/>
    <property type="evidence" value="ECO:0007669"/>
    <property type="project" value="UniProtKB-SubCell"/>
</dbReference>
<dbReference type="Proteomes" id="UP001367676">
    <property type="component" value="Unassembled WGS sequence"/>
</dbReference>
<dbReference type="EMBL" id="JBBCAQ010000034">
    <property type="protein sequence ID" value="KAK7580035.1"/>
    <property type="molecule type" value="Genomic_DNA"/>
</dbReference>
<comment type="subcellular location">
    <subcellularLocation>
        <location evidence="1">Cytoplasm</location>
    </subcellularLocation>
</comment>
<sequence>METDKSEIKEENISANVVEDGVRKIAEEEYGLIATKIKRVDGYDDLNFYLSPPLTINNNFHESQLWPHGFMLKIVNSRDSKNEKFFIEYIKVLLHLNEEKIPCPCPIPKKDGKYFGYWTDDTLEPKTELSKNCEPRKHIFILLTFLQGEILERFKYNQRVDVSLGLLLSQLHSKLKPFSTAEGLHRPDFTWALHSAPNIVENFLHVIPDKDKKSLILGAINEFKTVVIPNLGTIDRGAIHGDLNLGNVLVERKTSDTEDVDIVAIIDFTDMHISYFIFDLALTACYISLHDVDNYEDRIASLLCGYEKELSDLELQLLKICICTRLCQSITIGMHTLTIDPNNEYVRNGESLKYGWKLLQRLFQTSHTEFNKVMRSKVEHLKRK</sequence>
<evidence type="ECO:0000256" key="2">
    <source>
        <dbReference type="ARBA" id="ARBA00006219"/>
    </source>
</evidence>
<evidence type="ECO:0000256" key="3">
    <source>
        <dbReference type="ARBA" id="ARBA00022490"/>
    </source>
</evidence>
<comment type="function">
    <text evidence="7">Catalyzes the GTP-dependent phosphorylation of 5-hydroxy-L-lysine.</text>
</comment>
<name>A0AAN9TA76_9HEMI</name>
<gene>
    <name evidence="11" type="ORF">V9T40_000664</name>
</gene>
<dbReference type="SUPFAM" id="SSF56112">
    <property type="entry name" value="Protein kinase-like (PK-like)"/>
    <property type="match status" value="1"/>
</dbReference>
<comment type="similarity">
    <text evidence="2">Belongs to the aminoglycoside phosphotransferase family.</text>
</comment>
<keyword evidence="12" id="KW-1185">Reference proteome</keyword>
<evidence type="ECO:0000313" key="11">
    <source>
        <dbReference type="EMBL" id="KAK7580035.1"/>
    </source>
</evidence>
<dbReference type="GO" id="GO:0047992">
    <property type="term" value="F:hydroxylysine kinase activity"/>
    <property type="evidence" value="ECO:0007669"/>
    <property type="project" value="UniProtKB-EC"/>
</dbReference>
<comment type="caution">
    <text evidence="11">The sequence shown here is derived from an EMBL/GenBank/DDBJ whole genome shotgun (WGS) entry which is preliminary data.</text>
</comment>
<keyword evidence="4" id="KW-0808">Transferase</keyword>
<dbReference type="Gene3D" id="3.90.1200.10">
    <property type="match status" value="1"/>
</dbReference>
<reference evidence="11 12" key="1">
    <citation type="submission" date="2024-03" db="EMBL/GenBank/DDBJ databases">
        <title>Adaptation during the transition from Ophiocordyceps entomopathogen to insect associate is accompanied by gene loss and intensified selection.</title>
        <authorList>
            <person name="Ward C.M."/>
            <person name="Onetto C.A."/>
            <person name="Borneman A.R."/>
        </authorList>
    </citation>
    <scope>NUCLEOTIDE SEQUENCE [LARGE SCALE GENOMIC DNA]</scope>
    <source>
        <strain evidence="11">AWRI1</strain>
        <tissue evidence="11">Single Adult Female</tissue>
    </source>
</reference>
<evidence type="ECO:0000256" key="6">
    <source>
        <dbReference type="ARBA" id="ARBA00036820"/>
    </source>
</evidence>
<organism evidence="11 12">
    <name type="scientific">Parthenolecanium corni</name>
    <dbReference type="NCBI Taxonomy" id="536013"/>
    <lineage>
        <taxon>Eukaryota</taxon>
        <taxon>Metazoa</taxon>
        <taxon>Ecdysozoa</taxon>
        <taxon>Arthropoda</taxon>
        <taxon>Hexapoda</taxon>
        <taxon>Insecta</taxon>
        <taxon>Pterygota</taxon>
        <taxon>Neoptera</taxon>
        <taxon>Paraneoptera</taxon>
        <taxon>Hemiptera</taxon>
        <taxon>Sternorrhyncha</taxon>
        <taxon>Coccoidea</taxon>
        <taxon>Coccidae</taxon>
        <taxon>Parthenolecanium</taxon>
    </lineage>
</organism>
<evidence type="ECO:0000313" key="12">
    <source>
        <dbReference type="Proteomes" id="UP001367676"/>
    </source>
</evidence>
<dbReference type="AlphaFoldDB" id="A0AAN9TA76"/>
<dbReference type="InterPro" id="IPR050249">
    <property type="entry name" value="Pseudomonas-type_ThrB"/>
</dbReference>
<dbReference type="Gene3D" id="3.30.200.20">
    <property type="entry name" value="Phosphorylase Kinase, domain 1"/>
    <property type="match status" value="1"/>
</dbReference>
<dbReference type="InterPro" id="IPR002575">
    <property type="entry name" value="Aminoglycoside_PTrfase"/>
</dbReference>
<evidence type="ECO:0000256" key="9">
    <source>
        <dbReference type="ARBA" id="ARBA00040505"/>
    </source>
</evidence>
<evidence type="ECO:0000256" key="1">
    <source>
        <dbReference type="ARBA" id="ARBA00004496"/>
    </source>
</evidence>
<accession>A0AAN9TA76</accession>
<evidence type="ECO:0000256" key="4">
    <source>
        <dbReference type="ARBA" id="ARBA00022679"/>
    </source>
</evidence>
<evidence type="ECO:0000256" key="5">
    <source>
        <dbReference type="ARBA" id="ARBA00022777"/>
    </source>
</evidence>
<keyword evidence="3" id="KW-0963">Cytoplasm</keyword>
<protein>
    <recommendedName>
        <fullName evidence="9">Hydroxylysine kinase</fullName>
        <ecNumber evidence="8">2.7.1.81</ecNumber>
    </recommendedName>
</protein>
<dbReference type="PANTHER" id="PTHR21064:SF1">
    <property type="entry name" value="HYDROXYLYSINE KINASE"/>
    <property type="match status" value="1"/>
</dbReference>
<dbReference type="PANTHER" id="PTHR21064">
    <property type="entry name" value="AMINOGLYCOSIDE PHOSPHOTRANSFERASE DOMAIN-CONTAINING PROTEIN-RELATED"/>
    <property type="match status" value="1"/>
</dbReference>
<evidence type="ECO:0000259" key="10">
    <source>
        <dbReference type="Pfam" id="PF01636"/>
    </source>
</evidence>
<dbReference type="InterPro" id="IPR011009">
    <property type="entry name" value="Kinase-like_dom_sf"/>
</dbReference>
<evidence type="ECO:0000256" key="7">
    <source>
        <dbReference type="ARBA" id="ARBA00037368"/>
    </source>
</evidence>
<evidence type="ECO:0000256" key="8">
    <source>
        <dbReference type="ARBA" id="ARBA00038873"/>
    </source>
</evidence>
<feature type="domain" description="Aminoglycoside phosphotransferase" evidence="10">
    <location>
        <begin position="87"/>
        <end position="286"/>
    </location>
</feature>
<keyword evidence="5" id="KW-0418">Kinase</keyword>
<dbReference type="EC" id="2.7.1.81" evidence="8"/>
<dbReference type="Pfam" id="PF01636">
    <property type="entry name" value="APH"/>
    <property type="match status" value="1"/>
</dbReference>
<comment type="catalytic activity">
    <reaction evidence="6">
        <text>(5R)-5-hydroxy-L-lysine + GTP = (5R)-5-phosphooxy-L-lysine + GDP + H(+)</text>
        <dbReference type="Rhea" id="RHEA:19049"/>
        <dbReference type="ChEBI" id="CHEBI:15378"/>
        <dbReference type="ChEBI" id="CHEBI:37565"/>
        <dbReference type="ChEBI" id="CHEBI:57882"/>
        <dbReference type="ChEBI" id="CHEBI:58189"/>
        <dbReference type="ChEBI" id="CHEBI:58357"/>
        <dbReference type="EC" id="2.7.1.81"/>
    </reaction>
</comment>
<proteinExistence type="inferred from homology"/>